<reference evidence="2 3" key="1">
    <citation type="submission" date="2022-06" db="EMBL/GenBank/DDBJ databases">
        <title>Sequencing the genomes of 1000 actinobacteria strains.</title>
        <authorList>
            <person name="Klenk H.-P."/>
        </authorList>
    </citation>
    <scope>NUCLEOTIDE SEQUENCE [LARGE SCALE GENOMIC DNA]</scope>
    <source>
        <strain evidence="2 3">DSM 41656</strain>
    </source>
</reference>
<dbReference type="InterPro" id="IPR049747">
    <property type="entry name" value="SCO2522-like"/>
</dbReference>
<sequence length="319" mass="35329">MDTTFREVSADPRTASVPLSHLSLEIGHLYMDDFAAGPARLREQFARVKPWADAARAACTAPAGRRPRISTCFLIDDYFTRFSSPAEVVPQLIAEAEACGLTIDYLARESACAETDGCHPARLVESRLVESPPPGTNGSRPPTTATGWLSNGERSPGLDHLLAEAMGGDTGWRPPRETEARRHSVFLDVELWDEQHGRRTWSCPYLAAVWQLLRLGLLRDRGQEVLHPADRPETFPHSWDALPPLVRLNPHADPFAAYRTFSVLASRFLPIEHAVKIVLEQWAPEEPVLAQLAERAGQEGVPLPDDVIARVGYVFHGQP</sequence>
<organism evidence="2 3">
    <name type="scientific">Kitasatospora paracochleata</name>
    <dbReference type="NCBI Taxonomy" id="58354"/>
    <lineage>
        <taxon>Bacteria</taxon>
        <taxon>Bacillati</taxon>
        <taxon>Actinomycetota</taxon>
        <taxon>Actinomycetes</taxon>
        <taxon>Kitasatosporales</taxon>
        <taxon>Streptomycetaceae</taxon>
        <taxon>Kitasatospora</taxon>
    </lineage>
</organism>
<gene>
    <name evidence="2" type="ORF">FHR36_000265</name>
</gene>
<dbReference type="NCBIfam" id="NF040566">
    <property type="entry name" value="SCO2522_fam"/>
    <property type="match status" value="1"/>
</dbReference>
<protein>
    <submittedName>
        <fullName evidence="2">Uncharacterized protein</fullName>
    </submittedName>
</protein>
<evidence type="ECO:0000256" key="1">
    <source>
        <dbReference type="SAM" id="MobiDB-lite"/>
    </source>
</evidence>
<dbReference type="RefSeq" id="WP_253792985.1">
    <property type="nucleotide sequence ID" value="NZ_BAAAUB010000031.1"/>
</dbReference>
<feature type="region of interest" description="Disordered" evidence="1">
    <location>
        <begin position="128"/>
        <end position="148"/>
    </location>
</feature>
<comment type="caution">
    <text evidence="2">The sequence shown here is derived from an EMBL/GenBank/DDBJ whole genome shotgun (WGS) entry which is preliminary data.</text>
</comment>
<name>A0ABT1IPW6_9ACTN</name>
<keyword evidence="3" id="KW-1185">Reference proteome</keyword>
<evidence type="ECO:0000313" key="2">
    <source>
        <dbReference type="EMBL" id="MCP2307173.1"/>
    </source>
</evidence>
<dbReference type="EMBL" id="JAMZDX010000001">
    <property type="protein sequence ID" value="MCP2307173.1"/>
    <property type="molecule type" value="Genomic_DNA"/>
</dbReference>
<evidence type="ECO:0000313" key="3">
    <source>
        <dbReference type="Proteomes" id="UP001206483"/>
    </source>
</evidence>
<dbReference type="Proteomes" id="UP001206483">
    <property type="component" value="Unassembled WGS sequence"/>
</dbReference>
<proteinExistence type="predicted"/>
<accession>A0ABT1IPW6</accession>
<feature type="compositionally biased region" description="Polar residues" evidence="1">
    <location>
        <begin position="136"/>
        <end position="148"/>
    </location>
</feature>